<dbReference type="EMBL" id="REFW01000005">
    <property type="protein sequence ID" value="RMB57830.1"/>
    <property type="molecule type" value="Genomic_DNA"/>
</dbReference>
<evidence type="ECO:0000313" key="2">
    <source>
        <dbReference type="Proteomes" id="UP000275256"/>
    </source>
</evidence>
<protein>
    <submittedName>
        <fullName evidence="1">Nuclear transport factor 2 family protein</fullName>
    </submittedName>
</protein>
<dbReference type="OrthoDB" id="7375782at2"/>
<comment type="caution">
    <text evidence="1">The sequence shown here is derived from an EMBL/GenBank/DDBJ whole genome shotgun (WGS) entry which is preliminary data.</text>
</comment>
<dbReference type="Proteomes" id="UP000275256">
    <property type="component" value="Unassembled WGS sequence"/>
</dbReference>
<name>A0A3M0FYL5_9ACTN</name>
<proteinExistence type="predicted"/>
<dbReference type="SUPFAM" id="SSF54427">
    <property type="entry name" value="NTF2-like"/>
    <property type="match status" value="1"/>
</dbReference>
<organism evidence="1 2">
    <name type="scientific">Tessaracoccus antarcticus</name>
    <dbReference type="NCBI Taxonomy" id="2479848"/>
    <lineage>
        <taxon>Bacteria</taxon>
        <taxon>Bacillati</taxon>
        <taxon>Actinomycetota</taxon>
        <taxon>Actinomycetes</taxon>
        <taxon>Propionibacteriales</taxon>
        <taxon>Propionibacteriaceae</taxon>
        <taxon>Tessaracoccus</taxon>
    </lineage>
</organism>
<accession>A0A3M0FYL5</accession>
<dbReference type="AlphaFoldDB" id="A0A3M0FYL5"/>
<evidence type="ECO:0000313" key="1">
    <source>
        <dbReference type="EMBL" id="RMB57830.1"/>
    </source>
</evidence>
<sequence>MTATAEDAQFVFTEWHRRISERDADGLAALYLNDATIESPLVTRVLDDLTRGIVQGRHELDRFVNKVVAARPVDGDLPSLYRTGDYMFDGTTLIWEYPRETPTGDQLDLIEVLRLDGPLIAHHRIYWGWKGVDHVVLNAVDKAAGTRP</sequence>
<gene>
    <name evidence="1" type="ORF">EAX62_15355</name>
</gene>
<dbReference type="InterPro" id="IPR032710">
    <property type="entry name" value="NTF2-like_dom_sf"/>
</dbReference>
<dbReference type="Gene3D" id="3.10.450.50">
    <property type="match status" value="1"/>
</dbReference>
<keyword evidence="2" id="KW-1185">Reference proteome</keyword>
<dbReference type="RefSeq" id="WP_121902609.1">
    <property type="nucleotide sequence ID" value="NZ_REFW01000005.1"/>
</dbReference>
<reference evidence="1 2" key="1">
    <citation type="submission" date="2018-10" db="EMBL/GenBank/DDBJ databases">
        <title>Tessaracoccus antarcticuss sp. nov., isolated from sediment.</title>
        <authorList>
            <person name="Zhou L.Y."/>
            <person name="Du Z.J."/>
        </authorList>
    </citation>
    <scope>NUCLEOTIDE SEQUENCE [LARGE SCALE GENOMIC DNA]</scope>
    <source>
        <strain evidence="1 2">JDX10</strain>
    </source>
</reference>